<name>A0A8H3M1U7_9GLOM</name>
<comment type="caution">
    <text evidence="1">The sequence shown here is derived from an EMBL/GenBank/DDBJ whole genome shotgun (WGS) entry which is preliminary data.</text>
</comment>
<evidence type="ECO:0000313" key="2">
    <source>
        <dbReference type="Proteomes" id="UP000615446"/>
    </source>
</evidence>
<proteinExistence type="predicted"/>
<gene>
    <name evidence="1" type="ORF">RCL2_002276200</name>
</gene>
<dbReference type="EMBL" id="BLAL01000246">
    <property type="protein sequence ID" value="GES96120.1"/>
    <property type="molecule type" value="Genomic_DNA"/>
</dbReference>
<organism evidence="1 2">
    <name type="scientific">Rhizophagus clarus</name>
    <dbReference type="NCBI Taxonomy" id="94130"/>
    <lineage>
        <taxon>Eukaryota</taxon>
        <taxon>Fungi</taxon>
        <taxon>Fungi incertae sedis</taxon>
        <taxon>Mucoromycota</taxon>
        <taxon>Glomeromycotina</taxon>
        <taxon>Glomeromycetes</taxon>
        <taxon>Glomerales</taxon>
        <taxon>Glomeraceae</taxon>
        <taxon>Rhizophagus</taxon>
    </lineage>
</organism>
<protein>
    <recommendedName>
        <fullName evidence="3">C2H2-type domain-containing protein</fullName>
    </recommendedName>
</protein>
<accession>A0A8H3M1U7</accession>
<reference evidence="1" key="1">
    <citation type="submission" date="2019-10" db="EMBL/GenBank/DDBJ databases">
        <title>Conservation and host-specific expression of non-tandemly repeated heterogenous ribosome RNA gene in arbuscular mycorrhizal fungi.</title>
        <authorList>
            <person name="Maeda T."/>
            <person name="Kobayashi Y."/>
            <person name="Nakagawa T."/>
            <person name="Ezawa T."/>
            <person name="Yamaguchi K."/>
            <person name="Bino T."/>
            <person name="Nishimoto Y."/>
            <person name="Shigenobu S."/>
            <person name="Kawaguchi M."/>
        </authorList>
    </citation>
    <scope>NUCLEOTIDE SEQUENCE</scope>
    <source>
        <strain evidence="1">HR1</strain>
    </source>
</reference>
<evidence type="ECO:0000313" key="1">
    <source>
        <dbReference type="EMBL" id="GES96120.1"/>
    </source>
</evidence>
<dbReference type="OrthoDB" id="2339647at2759"/>
<dbReference type="Proteomes" id="UP000615446">
    <property type="component" value="Unassembled WGS sequence"/>
</dbReference>
<sequence>MIQSGISNGIASPPIMLIISTTTTIDLEFECNVYRKAFKSKSGLTKHLNIVRSMAEISKQIVFEPTTKSQFYAIFKNHIYYYSTRKNVYKCIFHGILSNQILANILKMQEWRIKFYEQCQCTYVVLCNNDIIESDDENPILQVIKYCKSRYKYG</sequence>
<dbReference type="AlphaFoldDB" id="A0A8H3M1U7"/>
<evidence type="ECO:0008006" key="3">
    <source>
        <dbReference type="Google" id="ProtNLM"/>
    </source>
</evidence>